<keyword evidence="2" id="KW-0238">DNA-binding</keyword>
<evidence type="ECO:0000256" key="3">
    <source>
        <dbReference type="ARBA" id="ARBA00023163"/>
    </source>
</evidence>
<dbReference type="InterPro" id="IPR012295">
    <property type="entry name" value="TBP_dom_sf"/>
</dbReference>
<evidence type="ECO:0000313" key="4">
    <source>
        <dbReference type="EMBL" id="CAD2203926.1"/>
    </source>
</evidence>
<reference evidence="4 5" key="1">
    <citation type="submission" date="2020-08" db="EMBL/GenBank/DDBJ databases">
        <authorList>
            <person name="Koutsovoulos G."/>
            <person name="Danchin GJ E."/>
        </authorList>
    </citation>
    <scope>NUCLEOTIDE SEQUENCE [LARGE SCALE GENOMIC DNA]</scope>
</reference>
<dbReference type="PANTHER" id="PTHR10126">
    <property type="entry name" value="TATA-BOX BINDING PROTEIN"/>
    <property type="match status" value="1"/>
</dbReference>
<comment type="similarity">
    <text evidence="1">Belongs to the TBP family.</text>
</comment>
<dbReference type="OrthoDB" id="2127950at2759"/>
<evidence type="ECO:0000313" key="5">
    <source>
        <dbReference type="Proteomes" id="UP000580250"/>
    </source>
</evidence>
<organism evidence="4 5">
    <name type="scientific">Meloidogyne enterolobii</name>
    <name type="common">Root-knot nematode worm</name>
    <name type="synonym">Meloidogyne mayaguensis</name>
    <dbReference type="NCBI Taxonomy" id="390850"/>
    <lineage>
        <taxon>Eukaryota</taxon>
        <taxon>Metazoa</taxon>
        <taxon>Ecdysozoa</taxon>
        <taxon>Nematoda</taxon>
        <taxon>Chromadorea</taxon>
        <taxon>Rhabditida</taxon>
        <taxon>Tylenchina</taxon>
        <taxon>Tylenchomorpha</taxon>
        <taxon>Tylenchoidea</taxon>
        <taxon>Meloidogynidae</taxon>
        <taxon>Meloidogyninae</taxon>
        <taxon>Meloidogyne</taxon>
    </lineage>
</organism>
<proteinExistence type="inferred from homology"/>
<dbReference type="Proteomes" id="UP000580250">
    <property type="component" value="Unassembled WGS sequence"/>
</dbReference>
<dbReference type="Pfam" id="PF00352">
    <property type="entry name" value="TBP"/>
    <property type="match status" value="1"/>
</dbReference>
<dbReference type="AlphaFoldDB" id="A0A6V7XX83"/>
<dbReference type="EMBL" id="CAJEWN010002485">
    <property type="protein sequence ID" value="CAD2203926.1"/>
    <property type="molecule type" value="Genomic_DNA"/>
</dbReference>
<dbReference type="SUPFAM" id="SSF55945">
    <property type="entry name" value="TATA-box binding protein-like"/>
    <property type="match status" value="1"/>
</dbReference>
<sequence>MYQKAIIQNVVSTASLLEGDNKLNLNNLAANIPNAKYRPERFSALTFKIKEPITATALLFANGRIVCVGTKSSKDSKIAIHNFVKIISAAAELFINMHNFRIQNIVSSFTFGGFINMPGILIIE</sequence>
<dbReference type="InterPro" id="IPR000814">
    <property type="entry name" value="TBP"/>
</dbReference>
<keyword evidence="3" id="KW-0804">Transcription</keyword>
<dbReference type="GO" id="GO:0006352">
    <property type="term" value="P:DNA-templated transcription initiation"/>
    <property type="evidence" value="ECO:0007669"/>
    <property type="project" value="InterPro"/>
</dbReference>
<name>A0A6V7XX83_MELEN</name>
<dbReference type="GO" id="GO:0003677">
    <property type="term" value="F:DNA binding"/>
    <property type="evidence" value="ECO:0007669"/>
    <property type="project" value="UniProtKB-KW"/>
</dbReference>
<evidence type="ECO:0000256" key="2">
    <source>
        <dbReference type="ARBA" id="ARBA00023125"/>
    </source>
</evidence>
<dbReference type="Gene3D" id="3.30.310.10">
    <property type="entry name" value="TATA-Binding Protein"/>
    <property type="match status" value="2"/>
</dbReference>
<protein>
    <submittedName>
        <fullName evidence="4">Uncharacterized protein</fullName>
    </submittedName>
</protein>
<gene>
    <name evidence="4" type="ORF">MENT_LOCUS57635</name>
</gene>
<comment type="caution">
    <text evidence="4">The sequence shown here is derived from an EMBL/GenBank/DDBJ whole genome shotgun (WGS) entry which is preliminary data.</text>
</comment>
<evidence type="ECO:0000256" key="1">
    <source>
        <dbReference type="ARBA" id="ARBA00005560"/>
    </source>
</evidence>
<accession>A0A6V7XX83</accession>